<name>G9X2W3_9FIRM</name>
<reference evidence="1 2" key="1">
    <citation type="submission" date="2011-08" db="EMBL/GenBank/DDBJ databases">
        <title>The Genome Sequence of Eubacteriaceae bacterium ACC19a.</title>
        <authorList>
            <consortium name="The Broad Institute Genome Sequencing Platform"/>
            <person name="Earl A."/>
            <person name="Ward D."/>
            <person name="Feldgarden M."/>
            <person name="Gevers D."/>
            <person name="Sizova M."/>
            <person name="Hazen A."/>
            <person name="Epstein S."/>
            <person name="Young S.K."/>
            <person name="Zeng Q."/>
            <person name="Gargeya S."/>
            <person name="Fitzgerald M."/>
            <person name="Haas B."/>
            <person name="Abouelleil A."/>
            <person name="Alvarado L."/>
            <person name="Arachchi H.M."/>
            <person name="Berlin A."/>
            <person name="Brown A."/>
            <person name="Chapman S.B."/>
            <person name="Chen Z."/>
            <person name="Dunbar C."/>
            <person name="Freedman E."/>
            <person name="Gearin G."/>
            <person name="Gellesch M."/>
            <person name="Goldberg J."/>
            <person name="Griggs A."/>
            <person name="Gujja S."/>
            <person name="Heiman D."/>
            <person name="Howarth C."/>
            <person name="Larson L."/>
            <person name="Lui A."/>
            <person name="MacDonald P.J.P."/>
            <person name="Montmayeur A."/>
            <person name="Murphy C."/>
            <person name="Neiman D."/>
            <person name="Pearson M."/>
            <person name="Priest M."/>
            <person name="Roberts A."/>
            <person name="Saif S."/>
            <person name="Shea T."/>
            <person name="Shenoy N."/>
            <person name="Sisk P."/>
            <person name="Stolte C."/>
            <person name="Sykes S."/>
            <person name="Wortman J."/>
            <person name="Nusbaum C."/>
            <person name="Birren B."/>
        </authorList>
    </citation>
    <scope>NUCLEOTIDE SEQUENCE [LARGE SCALE GENOMIC DNA]</scope>
    <source>
        <strain evidence="1 2">ACC19a</strain>
    </source>
</reference>
<dbReference type="Pfam" id="PF00309">
    <property type="entry name" value="Sigma54_AID"/>
    <property type="match status" value="1"/>
</dbReference>
<protein>
    <submittedName>
        <fullName evidence="1">Sigma-54 factor, Activator interacting domain-containing protein</fullName>
    </submittedName>
</protein>
<accession>G9X2W3</accession>
<comment type="caution">
    <text evidence="1">The sequence shown here is derived from an EMBL/GenBank/DDBJ whole genome shotgun (WGS) entry which is preliminary data.</text>
</comment>
<gene>
    <name evidence="1" type="ORF">HMPREF9629_00720</name>
</gene>
<dbReference type="GO" id="GO:0016987">
    <property type="term" value="F:sigma factor activity"/>
    <property type="evidence" value="ECO:0007669"/>
    <property type="project" value="InterPro"/>
</dbReference>
<dbReference type="GO" id="GO:0001216">
    <property type="term" value="F:DNA-binding transcription activator activity"/>
    <property type="evidence" value="ECO:0007669"/>
    <property type="project" value="InterPro"/>
</dbReference>
<dbReference type="RefSeq" id="WP_009524956.1">
    <property type="nucleotide sequence ID" value="NZ_JH414548.1"/>
</dbReference>
<dbReference type="Proteomes" id="UP000006437">
    <property type="component" value="Unassembled WGS sequence"/>
</dbReference>
<proteinExistence type="predicted"/>
<dbReference type="InterPro" id="IPR000394">
    <property type="entry name" value="RNA_pol_sigma_54"/>
</dbReference>
<sequence>MTKLDLTLKQKLNLTTNLITSIEIIALNSIELYSFLEKESEDNVFIDYDAFF</sequence>
<dbReference type="HOGENOM" id="CLU_3082962_0_0_9"/>
<evidence type="ECO:0000313" key="1">
    <source>
        <dbReference type="EMBL" id="EHL11183.1"/>
    </source>
</evidence>
<dbReference type="EMBL" id="AFZE01000056">
    <property type="protein sequence ID" value="EHL11183.1"/>
    <property type="molecule type" value="Genomic_DNA"/>
</dbReference>
<organism evidence="1 2">
    <name type="scientific">Peptoanaerobacter stomatis</name>
    <dbReference type="NCBI Taxonomy" id="796937"/>
    <lineage>
        <taxon>Bacteria</taxon>
        <taxon>Bacillati</taxon>
        <taxon>Bacillota</taxon>
        <taxon>Clostridia</taxon>
        <taxon>Peptostreptococcales</taxon>
        <taxon>Filifactoraceae</taxon>
        <taxon>Peptoanaerobacter</taxon>
    </lineage>
</organism>
<evidence type="ECO:0000313" key="2">
    <source>
        <dbReference type="Proteomes" id="UP000006437"/>
    </source>
</evidence>
<dbReference type="BioCyc" id="EBAC796937-HMP:GMGH-722-MONOMER"/>
<dbReference type="AlphaFoldDB" id="G9X2W3"/>